<dbReference type="InterPro" id="IPR050205">
    <property type="entry name" value="CDPK_Ser/Thr_kinases"/>
</dbReference>
<dbReference type="SUPFAM" id="SSF56112">
    <property type="entry name" value="Protein kinase-like (PK-like)"/>
    <property type="match status" value="1"/>
</dbReference>
<keyword evidence="5" id="KW-0418">Kinase</keyword>
<evidence type="ECO:0000259" key="10">
    <source>
        <dbReference type="PROSITE" id="PS50222"/>
    </source>
</evidence>
<evidence type="ECO:0000256" key="1">
    <source>
        <dbReference type="ARBA" id="ARBA00001946"/>
    </source>
</evidence>
<dbReference type="InterPro" id="IPR011009">
    <property type="entry name" value="Kinase-like_dom_sf"/>
</dbReference>
<evidence type="ECO:0000256" key="7">
    <source>
        <dbReference type="ARBA" id="ARBA00024334"/>
    </source>
</evidence>
<feature type="non-terminal residue" evidence="11">
    <location>
        <position position="643"/>
    </location>
</feature>
<name>A0ABN9SNG4_9DINO</name>
<comment type="cofactor">
    <cofactor evidence="1">
        <name>Mg(2+)</name>
        <dbReference type="ChEBI" id="CHEBI:18420"/>
    </cofactor>
</comment>
<feature type="domain" description="EF-hand" evidence="10">
    <location>
        <begin position="590"/>
        <end position="625"/>
    </location>
</feature>
<feature type="domain" description="EF-hand" evidence="10">
    <location>
        <begin position="505"/>
        <end position="540"/>
    </location>
</feature>
<dbReference type="PROSITE" id="PS50011">
    <property type="entry name" value="PROTEIN_KINASE_DOM"/>
    <property type="match status" value="1"/>
</dbReference>
<evidence type="ECO:0000256" key="6">
    <source>
        <dbReference type="ARBA" id="ARBA00022840"/>
    </source>
</evidence>
<dbReference type="Proteomes" id="UP001189429">
    <property type="component" value="Unassembled WGS sequence"/>
</dbReference>
<reference evidence="11" key="1">
    <citation type="submission" date="2023-10" db="EMBL/GenBank/DDBJ databases">
        <authorList>
            <person name="Chen Y."/>
            <person name="Shah S."/>
            <person name="Dougan E. K."/>
            <person name="Thang M."/>
            <person name="Chan C."/>
        </authorList>
    </citation>
    <scope>NUCLEOTIDE SEQUENCE [LARGE SCALE GENOMIC DNA]</scope>
</reference>
<dbReference type="Pfam" id="PF00069">
    <property type="entry name" value="Pkinase"/>
    <property type="match status" value="1"/>
</dbReference>
<evidence type="ECO:0000256" key="3">
    <source>
        <dbReference type="ARBA" id="ARBA00022679"/>
    </source>
</evidence>
<feature type="domain" description="Protein kinase" evidence="9">
    <location>
        <begin position="193"/>
        <end position="451"/>
    </location>
</feature>
<dbReference type="Gene3D" id="1.10.510.10">
    <property type="entry name" value="Transferase(Phosphotransferase) domain 1"/>
    <property type="match status" value="1"/>
</dbReference>
<dbReference type="InterPro" id="IPR000719">
    <property type="entry name" value="Prot_kinase_dom"/>
</dbReference>
<accession>A0ABN9SNG4</accession>
<keyword evidence="12" id="KW-1185">Reference proteome</keyword>
<evidence type="ECO:0000313" key="12">
    <source>
        <dbReference type="Proteomes" id="UP001189429"/>
    </source>
</evidence>
<protein>
    <recommendedName>
        <fullName evidence="13">Calcium/calmodulin-dependent protein kinase</fullName>
    </recommendedName>
</protein>
<evidence type="ECO:0000256" key="2">
    <source>
        <dbReference type="ARBA" id="ARBA00022527"/>
    </source>
</evidence>
<dbReference type="InterPro" id="IPR011992">
    <property type="entry name" value="EF-hand-dom_pair"/>
</dbReference>
<feature type="compositionally biased region" description="Low complexity" evidence="8">
    <location>
        <begin position="45"/>
        <end position="64"/>
    </location>
</feature>
<comment type="similarity">
    <text evidence="7">Belongs to the protein kinase superfamily. Ser/Thr protein kinase family. CDPK subfamily.</text>
</comment>
<keyword evidence="6" id="KW-0067">ATP-binding</keyword>
<evidence type="ECO:0000256" key="8">
    <source>
        <dbReference type="SAM" id="MobiDB-lite"/>
    </source>
</evidence>
<dbReference type="Gene3D" id="3.30.200.20">
    <property type="entry name" value="Phosphorylase Kinase, domain 1"/>
    <property type="match status" value="1"/>
</dbReference>
<evidence type="ECO:0000256" key="4">
    <source>
        <dbReference type="ARBA" id="ARBA00022741"/>
    </source>
</evidence>
<keyword evidence="3" id="KW-0808">Transferase</keyword>
<dbReference type="EMBL" id="CAUYUJ010012150">
    <property type="protein sequence ID" value="CAK0833385.1"/>
    <property type="molecule type" value="Genomic_DNA"/>
</dbReference>
<feature type="region of interest" description="Disordered" evidence="8">
    <location>
        <begin position="1"/>
        <end position="159"/>
    </location>
</feature>
<proteinExistence type="inferred from homology"/>
<dbReference type="Gene3D" id="1.10.238.10">
    <property type="entry name" value="EF-hand"/>
    <property type="match status" value="1"/>
</dbReference>
<feature type="compositionally biased region" description="Low complexity" evidence="8">
    <location>
        <begin position="76"/>
        <end position="89"/>
    </location>
</feature>
<dbReference type="InterPro" id="IPR002048">
    <property type="entry name" value="EF_hand_dom"/>
</dbReference>
<keyword evidence="4" id="KW-0547">Nucleotide-binding</keyword>
<evidence type="ECO:0008006" key="13">
    <source>
        <dbReference type="Google" id="ProtNLM"/>
    </source>
</evidence>
<dbReference type="SMART" id="SM00054">
    <property type="entry name" value="EFh"/>
    <property type="match status" value="2"/>
</dbReference>
<dbReference type="PROSITE" id="PS50222">
    <property type="entry name" value="EF_HAND_2"/>
    <property type="match status" value="2"/>
</dbReference>
<feature type="non-terminal residue" evidence="11">
    <location>
        <position position="1"/>
    </location>
</feature>
<dbReference type="SMART" id="SM00220">
    <property type="entry name" value="S_TKc"/>
    <property type="match status" value="1"/>
</dbReference>
<evidence type="ECO:0000259" key="9">
    <source>
        <dbReference type="PROSITE" id="PS50011"/>
    </source>
</evidence>
<comment type="caution">
    <text evidence="11">The sequence shown here is derived from an EMBL/GenBank/DDBJ whole genome shotgun (WGS) entry which is preliminary data.</text>
</comment>
<keyword evidence="2" id="KW-0723">Serine/threonine-protein kinase</keyword>
<gene>
    <name evidence="11" type="ORF">PCOR1329_LOCUS31105</name>
</gene>
<dbReference type="CDD" id="cd05117">
    <property type="entry name" value="STKc_CAMK"/>
    <property type="match status" value="1"/>
</dbReference>
<organism evidence="11 12">
    <name type="scientific">Prorocentrum cordatum</name>
    <dbReference type="NCBI Taxonomy" id="2364126"/>
    <lineage>
        <taxon>Eukaryota</taxon>
        <taxon>Sar</taxon>
        <taxon>Alveolata</taxon>
        <taxon>Dinophyceae</taxon>
        <taxon>Prorocentrales</taxon>
        <taxon>Prorocentraceae</taxon>
        <taxon>Prorocentrum</taxon>
    </lineage>
</organism>
<dbReference type="SUPFAM" id="SSF47473">
    <property type="entry name" value="EF-hand"/>
    <property type="match status" value="1"/>
</dbReference>
<evidence type="ECO:0000256" key="5">
    <source>
        <dbReference type="ARBA" id="ARBA00022777"/>
    </source>
</evidence>
<sequence length="643" mass="70777">KLGSPELAKNCEDLQRRHREKGALGVSRSATPEPDAQAPPPFPAPGALERGSSIGSTGAASALSGREDISGASDLRACAQSSDSRASDAPPAPGDDARPVRVLSRNVHESSGQEARVGPMTKPRGERSFTDRAPLAPPAPAGEKACAADGDTARRAPESGGVRRVLSEIKRNIVESSRIIADKTFQQMYELVPGDRGILGEGINGPVRMALQRQTGKEVAVKRISCHNLSEQRRQMLVSEVRIFLQVSHKNIVQLLEVYESEVDQAVLLVMELCTGKELFERLSERKWYSEFDAARVARQMLDAVSYLHTQNICHRDLKLENWLYESTASEAKLKLCDFGFGQIVEPSVQLTATLGSLYYVAPEVLEGSYGLPCDMWSVGVIVYMLLSGVPPFDGKTDTDVMQKIRSGRFQSTGKRWEGISETAKHFVKSLLRKDPYERLTAAEAAQHAWLKMETQPKLLSWPKGGPDSELELPIDRGVIRDMSKFAQINAITRAALASFGGREEDVALLQQRFRSHDESNSGKIDADLFIQVIKDFLPSGSAEEKSFFDRIAGNLPGSGHEEGADGKGRRRRVNYTEFISLTKARRMANNTAAIREAFRKIDTVGDGYIKEDDMHVLLGDEFKATITNYVDTNGKEFIDPVA</sequence>
<dbReference type="PANTHER" id="PTHR24349">
    <property type="entry name" value="SERINE/THREONINE-PROTEIN KINASE"/>
    <property type="match status" value="1"/>
</dbReference>
<evidence type="ECO:0000313" key="11">
    <source>
        <dbReference type="EMBL" id="CAK0833385.1"/>
    </source>
</evidence>